<keyword evidence="3" id="KW-0805">Transcription regulation</keyword>
<dbReference type="PANTHER" id="PTHR47338">
    <property type="entry name" value="ZN(II)2CYS6 TRANSCRIPTION FACTOR (EUROFUNG)-RELATED"/>
    <property type="match status" value="1"/>
</dbReference>
<feature type="domain" description="Xylanolytic transcriptional activator regulatory" evidence="6">
    <location>
        <begin position="130"/>
        <end position="207"/>
    </location>
</feature>
<organism evidence="7 8">
    <name type="scientific">Cladobotryum mycophilum</name>
    <dbReference type="NCBI Taxonomy" id="491253"/>
    <lineage>
        <taxon>Eukaryota</taxon>
        <taxon>Fungi</taxon>
        <taxon>Dikarya</taxon>
        <taxon>Ascomycota</taxon>
        <taxon>Pezizomycotina</taxon>
        <taxon>Sordariomycetes</taxon>
        <taxon>Hypocreomycetidae</taxon>
        <taxon>Hypocreales</taxon>
        <taxon>Hypocreaceae</taxon>
        <taxon>Cladobotryum</taxon>
    </lineage>
</organism>
<keyword evidence="8" id="KW-1185">Reference proteome</keyword>
<dbReference type="CDD" id="cd12148">
    <property type="entry name" value="fungal_TF_MHR"/>
    <property type="match status" value="1"/>
</dbReference>
<dbReference type="Proteomes" id="UP001338125">
    <property type="component" value="Unassembled WGS sequence"/>
</dbReference>
<dbReference type="PANTHER" id="PTHR47338:SF20">
    <property type="entry name" value="ZN(II)2CYS6 TRANSCRIPTION FACTOR (EUROFUNG)"/>
    <property type="match status" value="1"/>
</dbReference>
<evidence type="ECO:0000256" key="5">
    <source>
        <dbReference type="ARBA" id="ARBA00023242"/>
    </source>
</evidence>
<dbReference type="SMART" id="SM00906">
    <property type="entry name" value="Fungal_trans"/>
    <property type="match status" value="1"/>
</dbReference>
<protein>
    <submittedName>
        <fullName evidence="7">Transcription factor BOA15</fullName>
    </submittedName>
</protein>
<keyword evidence="4" id="KW-0804">Transcription</keyword>
<keyword evidence="2" id="KW-0479">Metal-binding</keyword>
<dbReference type="Pfam" id="PF04082">
    <property type="entry name" value="Fungal_trans"/>
    <property type="match status" value="1"/>
</dbReference>
<evidence type="ECO:0000256" key="4">
    <source>
        <dbReference type="ARBA" id="ARBA00023163"/>
    </source>
</evidence>
<dbReference type="InterPro" id="IPR050815">
    <property type="entry name" value="TF_fung"/>
</dbReference>
<evidence type="ECO:0000259" key="6">
    <source>
        <dbReference type="SMART" id="SM00906"/>
    </source>
</evidence>
<gene>
    <name evidence="7" type="ORF">PT974_01591</name>
</gene>
<keyword evidence="5" id="KW-0539">Nucleus</keyword>
<evidence type="ECO:0000256" key="1">
    <source>
        <dbReference type="ARBA" id="ARBA00004123"/>
    </source>
</evidence>
<dbReference type="EMBL" id="JAVFKD010000001">
    <property type="protein sequence ID" value="KAK5999200.1"/>
    <property type="molecule type" value="Genomic_DNA"/>
</dbReference>
<dbReference type="InterPro" id="IPR007219">
    <property type="entry name" value="XnlR_reg_dom"/>
</dbReference>
<name>A0ABR0T588_9HYPO</name>
<reference evidence="7 8" key="1">
    <citation type="submission" date="2024-01" db="EMBL/GenBank/DDBJ databases">
        <title>Complete genome of Cladobotryum mycophilum ATHUM6906.</title>
        <authorList>
            <person name="Christinaki A.C."/>
            <person name="Myridakis A.I."/>
            <person name="Kouvelis V.N."/>
        </authorList>
    </citation>
    <scope>NUCLEOTIDE SEQUENCE [LARGE SCALE GENOMIC DNA]</scope>
    <source>
        <strain evidence="7 8">ATHUM6906</strain>
    </source>
</reference>
<comment type="subcellular location">
    <subcellularLocation>
        <location evidence="1">Nucleus</location>
    </subcellularLocation>
</comment>
<evidence type="ECO:0000256" key="2">
    <source>
        <dbReference type="ARBA" id="ARBA00022723"/>
    </source>
</evidence>
<proteinExistence type="predicted"/>
<sequence>MFGRLGSSVELPSTLLPREISGLLFNSDGVLQTQAAESYFATVHKMLPIVSTRRFFQQISSNTEHNTDVLLILLCMRLLTQHNEDTGALYEKAKQCFYYMEGRGVISFRMVQATLLLSLYEAANAIYPAAFMTIGHCARLGHAIGIHDRRNSPQMFPNANSWTETEEICRTWWGVRVLDRYINMGVEKRPFTCEDAHPSDLLPMDESRWELGEQTATPSLAVSGDTSLPAPPFSRTCQATHLLSHVLSHLNTPQDSRNPQDYYKSALQLHDILSSFHSALSLELYNGGQDISIEYASAMGICLSACIALYETHTCADLDYPEGVGTQEQLTVQQLALQRLQVMGQSACEFASGLMTLQQQFDGTLQSPFVTECLYAAAKQFLWYIRETGKDELLAAVETLTSLLQVIGQKWHVASKFSFSILTPITMILINRCKMNTSKF</sequence>
<comment type="caution">
    <text evidence="7">The sequence shown here is derived from an EMBL/GenBank/DDBJ whole genome shotgun (WGS) entry which is preliminary data.</text>
</comment>
<accession>A0ABR0T588</accession>
<evidence type="ECO:0000256" key="3">
    <source>
        <dbReference type="ARBA" id="ARBA00023015"/>
    </source>
</evidence>
<evidence type="ECO:0000313" key="7">
    <source>
        <dbReference type="EMBL" id="KAK5999200.1"/>
    </source>
</evidence>
<evidence type="ECO:0000313" key="8">
    <source>
        <dbReference type="Proteomes" id="UP001338125"/>
    </source>
</evidence>